<keyword evidence="1" id="KW-0472">Membrane</keyword>
<feature type="transmembrane region" description="Helical" evidence="1">
    <location>
        <begin position="246"/>
        <end position="268"/>
    </location>
</feature>
<evidence type="ECO:0008006" key="4">
    <source>
        <dbReference type="Google" id="ProtNLM"/>
    </source>
</evidence>
<dbReference type="EMBL" id="UGGT01000001">
    <property type="protein sequence ID" value="STO20728.1"/>
    <property type="molecule type" value="Genomic_DNA"/>
</dbReference>
<feature type="transmembrane region" description="Helical" evidence="1">
    <location>
        <begin position="274"/>
        <end position="297"/>
    </location>
</feature>
<feature type="transmembrane region" description="Helical" evidence="1">
    <location>
        <begin position="351"/>
        <end position="377"/>
    </location>
</feature>
<dbReference type="OrthoDB" id="5651293at2"/>
<feature type="transmembrane region" description="Helical" evidence="1">
    <location>
        <begin position="442"/>
        <end position="466"/>
    </location>
</feature>
<evidence type="ECO:0000313" key="3">
    <source>
        <dbReference type="Proteomes" id="UP000254554"/>
    </source>
</evidence>
<dbReference type="STRING" id="1094715.GCA_000236165_01634"/>
<accession>A0A377G8P0</accession>
<keyword evidence="3" id="KW-1185">Reference proteome</keyword>
<keyword evidence="1" id="KW-1133">Transmembrane helix</keyword>
<gene>
    <name evidence="2" type="ORF">NCTC11370_00787</name>
</gene>
<dbReference type="AlphaFoldDB" id="A0A377G8P0"/>
<evidence type="ECO:0000256" key="1">
    <source>
        <dbReference type="SAM" id="Phobius"/>
    </source>
</evidence>
<sequence>MGKTKISLIKHTFFNNSSKKIAFSFKEEDFVLDRLKYEFSSLYQVLLSNKNHLGEEHLVMEYLYYLCNVLISYYEMDYVGSDLQQFKQFRKEIEAYYQHNSFHKNQIPTHHFPDFMREIGHTRFEDFFSSFTSISRLRHYVGRINTVRSQFCYSRGFANYTIFYLQKSSFSKVIQDFNKAVGNQYSFVEGINFLDKSREAITDLGILLFSLRFLIHLILLMKHIIESATCEELSTKKVLKQEMEKRGFTMASDLVWAVVGLLTTYNQFFHISQAAASVITIAFLTFDTLLFLAQWLFEASQYQERLQELQGQLHNSTPFERSIIQRQIDVLQDEWEAQCTYFAINILAANLIATSFAISLLCTGPLALAGLALLSLIGNALYNSAEEYKKYQKSAIAVRRELTNGKTLDDDHHRQLLEKLNGECGKNYEEFWKNLAFNVGGIAFIITAAAASWPVALGVTFIYMGYRLYDTYQKQQHPLENISQDIYRLLPQENPERTPLACN</sequence>
<evidence type="ECO:0000313" key="2">
    <source>
        <dbReference type="EMBL" id="STO20728.1"/>
    </source>
</evidence>
<protein>
    <recommendedName>
        <fullName evidence="4">Coiled-coil protein</fullName>
    </recommendedName>
</protein>
<keyword evidence="1" id="KW-0812">Transmembrane</keyword>
<dbReference type="RefSeq" id="WP_019349852.1">
    <property type="nucleotide sequence ID" value="NZ_JAPHOO010000001.1"/>
</dbReference>
<organism evidence="2 3">
    <name type="scientific">Fluoribacter dumoffii</name>
    <dbReference type="NCBI Taxonomy" id="463"/>
    <lineage>
        <taxon>Bacteria</taxon>
        <taxon>Pseudomonadati</taxon>
        <taxon>Pseudomonadota</taxon>
        <taxon>Gammaproteobacteria</taxon>
        <taxon>Legionellales</taxon>
        <taxon>Legionellaceae</taxon>
        <taxon>Fluoribacter</taxon>
    </lineage>
</organism>
<name>A0A377G8P0_9GAMM</name>
<reference evidence="2 3" key="1">
    <citation type="submission" date="2018-06" db="EMBL/GenBank/DDBJ databases">
        <authorList>
            <consortium name="Pathogen Informatics"/>
            <person name="Doyle S."/>
        </authorList>
    </citation>
    <scope>NUCLEOTIDE SEQUENCE [LARGE SCALE GENOMIC DNA]</scope>
    <source>
        <strain evidence="2 3">NCTC11370</strain>
    </source>
</reference>
<proteinExistence type="predicted"/>
<dbReference type="Proteomes" id="UP000254554">
    <property type="component" value="Unassembled WGS sequence"/>
</dbReference>
<dbReference type="GeneID" id="93292595"/>